<accession>A0A251PPJ4</accession>
<name>A0A251PPJ4_PRUPE</name>
<organism evidence="1 2">
    <name type="scientific">Prunus persica</name>
    <name type="common">Peach</name>
    <name type="synonym">Amygdalus persica</name>
    <dbReference type="NCBI Taxonomy" id="3760"/>
    <lineage>
        <taxon>Eukaryota</taxon>
        <taxon>Viridiplantae</taxon>
        <taxon>Streptophyta</taxon>
        <taxon>Embryophyta</taxon>
        <taxon>Tracheophyta</taxon>
        <taxon>Spermatophyta</taxon>
        <taxon>Magnoliopsida</taxon>
        <taxon>eudicotyledons</taxon>
        <taxon>Gunneridae</taxon>
        <taxon>Pentapetalae</taxon>
        <taxon>rosids</taxon>
        <taxon>fabids</taxon>
        <taxon>Rosales</taxon>
        <taxon>Rosaceae</taxon>
        <taxon>Amygdaloideae</taxon>
        <taxon>Amygdaleae</taxon>
        <taxon>Prunus</taxon>
    </lineage>
</organism>
<keyword evidence="2" id="KW-1185">Reference proteome</keyword>
<sequence>MLLTLSALRTKRGSIRDRVQGGVAIGVGKKCAGAWQRVKLKVRERERERGMIRSFGCWEGWLGCSR</sequence>
<reference evidence="1 2" key="1">
    <citation type="journal article" date="2013" name="Nat. Genet.">
        <title>The high-quality draft genome of peach (Prunus persica) identifies unique patterns of genetic diversity, domestication and genome evolution.</title>
        <authorList>
            <consortium name="International Peach Genome Initiative"/>
            <person name="Verde I."/>
            <person name="Abbott A.G."/>
            <person name="Scalabrin S."/>
            <person name="Jung S."/>
            <person name="Shu S."/>
            <person name="Marroni F."/>
            <person name="Zhebentyayeva T."/>
            <person name="Dettori M.T."/>
            <person name="Grimwood J."/>
            <person name="Cattonaro F."/>
            <person name="Zuccolo A."/>
            <person name="Rossini L."/>
            <person name="Jenkins J."/>
            <person name="Vendramin E."/>
            <person name="Meisel L.A."/>
            <person name="Decroocq V."/>
            <person name="Sosinski B."/>
            <person name="Prochnik S."/>
            <person name="Mitros T."/>
            <person name="Policriti A."/>
            <person name="Cipriani G."/>
            <person name="Dondini L."/>
            <person name="Ficklin S."/>
            <person name="Goodstein D.M."/>
            <person name="Xuan P."/>
            <person name="Del Fabbro C."/>
            <person name="Aramini V."/>
            <person name="Copetti D."/>
            <person name="Gonzalez S."/>
            <person name="Horner D.S."/>
            <person name="Falchi R."/>
            <person name="Lucas S."/>
            <person name="Mica E."/>
            <person name="Maldonado J."/>
            <person name="Lazzari B."/>
            <person name="Bielenberg D."/>
            <person name="Pirona R."/>
            <person name="Miculan M."/>
            <person name="Barakat A."/>
            <person name="Testolin R."/>
            <person name="Stella A."/>
            <person name="Tartarini S."/>
            <person name="Tonutti P."/>
            <person name="Arus P."/>
            <person name="Orellana A."/>
            <person name="Wells C."/>
            <person name="Main D."/>
            <person name="Vizzotto G."/>
            <person name="Silva H."/>
            <person name="Salamini F."/>
            <person name="Schmutz J."/>
            <person name="Morgante M."/>
            <person name="Rokhsar D.S."/>
        </authorList>
    </citation>
    <scope>NUCLEOTIDE SEQUENCE [LARGE SCALE GENOMIC DNA]</scope>
    <source>
        <strain evidence="2">cv. Nemared</strain>
    </source>
</reference>
<evidence type="ECO:0000313" key="1">
    <source>
        <dbReference type="EMBL" id="ONI13496.1"/>
    </source>
</evidence>
<dbReference type="AlphaFoldDB" id="A0A251PPJ4"/>
<gene>
    <name evidence="1" type="ORF">PRUPE_4G225900</name>
</gene>
<evidence type="ECO:0000313" key="2">
    <source>
        <dbReference type="Proteomes" id="UP000006882"/>
    </source>
</evidence>
<dbReference type="Gramene" id="ONI13496">
    <property type="protein sequence ID" value="ONI13496"/>
    <property type="gene ID" value="PRUPE_4G225900"/>
</dbReference>
<dbReference type="EMBL" id="CM007654">
    <property type="protein sequence ID" value="ONI13496.1"/>
    <property type="molecule type" value="Genomic_DNA"/>
</dbReference>
<protein>
    <submittedName>
        <fullName evidence="1">Uncharacterized protein</fullName>
    </submittedName>
</protein>
<proteinExistence type="predicted"/>
<dbReference type="Proteomes" id="UP000006882">
    <property type="component" value="Chromosome G4"/>
</dbReference>